<accession>A0A8J3IFS4</accession>
<dbReference type="AlphaFoldDB" id="A0A8J3IFS4"/>
<reference evidence="2" key="1">
    <citation type="submission" date="2020-10" db="EMBL/GenBank/DDBJ databases">
        <title>Taxonomic study of unclassified bacteria belonging to the class Ktedonobacteria.</title>
        <authorList>
            <person name="Yabe S."/>
            <person name="Wang C.M."/>
            <person name="Zheng Y."/>
            <person name="Sakai Y."/>
            <person name="Cavaletti L."/>
            <person name="Monciardini P."/>
            <person name="Donadio S."/>
        </authorList>
    </citation>
    <scope>NUCLEOTIDE SEQUENCE</scope>
    <source>
        <strain evidence="2">ID150040</strain>
    </source>
</reference>
<evidence type="ECO:0000313" key="3">
    <source>
        <dbReference type="Proteomes" id="UP000597444"/>
    </source>
</evidence>
<sequence>MEHASVQFQVNPTSVPSLPSRSALSRFLAALNEQTVEALRTQFLEDLLERATPFSHPGGVWDRRDQQYVVVDVDGTRQAARQRALPHLPTLPEPHRRLTQVAAPGYTGRKRGEVVRTRTTILQAHTHQWLGTFGGADNGDLRGGLERACKLVISYATKQQLLPSQMLLRLDGAYGDTAVLSDVLEMGVGVIARSRDYALLGRPEVLAVLSRPPVVRWSHPESGMVRDLYDCSSIRLLREGPWVFRSFSEEVNLEISSSVARKPLDSCTEESNVSEPDCKNTQCTQK</sequence>
<comment type="caution">
    <text evidence="2">The sequence shown here is derived from an EMBL/GenBank/DDBJ whole genome shotgun (WGS) entry which is preliminary data.</text>
</comment>
<feature type="region of interest" description="Disordered" evidence="1">
    <location>
        <begin position="266"/>
        <end position="286"/>
    </location>
</feature>
<gene>
    <name evidence="2" type="ORF">KSF_007950</name>
</gene>
<organism evidence="2 3">
    <name type="scientific">Reticulibacter mediterranei</name>
    <dbReference type="NCBI Taxonomy" id="2778369"/>
    <lineage>
        <taxon>Bacteria</taxon>
        <taxon>Bacillati</taxon>
        <taxon>Chloroflexota</taxon>
        <taxon>Ktedonobacteria</taxon>
        <taxon>Ktedonobacterales</taxon>
        <taxon>Reticulibacteraceae</taxon>
        <taxon>Reticulibacter</taxon>
    </lineage>
</organism>
<proteinExistence type="predicted"/>
<dbReference type="Proteomes" id="UP000597444">
    <property type="component" value="Unassembled WGS sequence"/>
</dbReference>
<dbReference type="RefSeq" id="WP_220201694.1">
    <property type="nucleotide sequence ID" value="NZ_BNJK01000001.1"/>
</dbReference>
<name>A0A8J3IFS4_9CHLR</name>
<evidence type="ECO:0000256" key="1">
    <source>
        <dbReference type="SAM" id="MobiDB-lite"/>
    </source>
</evidence>
<feature type="compositionally biased region" description="Polar residues" evidence="1">
    <location>
        <begin position="269"/>
        <end position="286"/>
    </location>
</feature>
<keyword evidence="3" id="KW-1185">Reference proteome</keyword>
<protein>
    <submittedName>
        <fullName evidence="2">Uncharacterized protein</fullName>
    </submittedName>
</protein>
<evidence type="ECO:0000313" key="2">
    <source>
        <dbReference type="EMBL" id="GHO90747.1"/>
    </source>
</evidence>
<dbReference type="EMBL" id="BNJK01000001">
    <property type="protein sequence ID" value="GHO90747.1"/>
    <property type="molecule type" value="Genomic_DNA"/>
</dbReference>